<comment type="similarity">
    <text evidence="2">Belongs to the peptidase S54 family.</text>
</comment>
<keyword evidence="6 8" id="KW-0472">Membrane</keyword>
<organism evidence="10 11">
    <name type="scientific">Thiobacillus denitrificans (strain ATCC 25259 / T1)</name>
    <dbReference type="NCBI Taxonomy" id="292415"/>
    <lineage>
        <taxon>Bacteria</taxon>
        <taxon>Pseudomonadati</taxon>
        <taxon>Pseudomonadota</taxon>
        <taxon>Betaproteobacteria</taxon>
        <taxon>Nitrosomonadales</taxon>
        <taxon>Thiobacillaceae</taxon>
        <taxon>Thiobacillus</taxon>
    </lineage>
</organism>
<dbReference type="PANTHER" id="PTHR43731:SF14">
    <property type="entry name" value="PRESENILIN-ASSOCIATED RHOMBOID-LIKE PROTEIN, MITOCHONDRIAL"/>
    <property type="match status" value="1"/>
</dbReference>
<feature type="domain" description="Peptidase S54 rhomboid" evidence="9">
    <location>
        <begin position="84"/>
        <end position="224"/>
    </location>
</feature>
<evidence type="ECO:0000259" key="9">
    <source>
        <dbReference type="Pfam" id="PF01694"/>
    </source>
</evidence>
<evidence type="ECO:0000256" key="2">
    <source>
        <dbReference type="ARBA" id="ARBA00009045"/>
    </source>
</evidence>
<evidence type="ECO:0000256" key="3">
    <source>
        <dbReference type="ARBA" id="ARBA00022692"/>
    </source>
</evidence>
<evidence type="ECO:0000256" key="8">
    <source>
        <dbReference type="SAM" id="Phobius"/>
    </source>
</evidence>
<dbReference type="AlphaFoldDB" id="Q3SI08"/>
<evidence type="ECO:0000313" key="10">
    <source>
        <dbReference type="EMBL" id="AAZ97725.1"/>
    </source>
</evidence>
<evidence type="ECO:0000256" key="4">
    <source>
        <dbReference type="ARBA" id="ARBA00022801"/>
    </source>
</evidence>
<dbReference type="Pfam" id="PF01694">
    <property type="entry name" value="Rhomboid"/>
    <property type="match status" value="1"/>
</dbReference>
<dbReference type="InterPro" id="IPR035952">
    <property type="entry name" value="Rhomboid-like_sf"/>
</dbReference>
<accession>Q3SI08</accession>
<dbReference type="KEGG" id="tbd:Tbd_1772"/>
<dbReference type="MEROPS" id="S54.025"/>
<evidence type="ECO:0000313" key="11">
    <source>
        <dbReference type="Proteomes" id="UP000008291"/>
    </source>
</evidence>
<feature type="transmembrane region" description="Helical" evidence="8">
    <location>
        <begin position="48"/>
        <end position="72"/>
    </location>
</feature>
<dbReference type="EMBL" id="CP000116">
    <property type="protein sequence ID" value="AAZ97725.1"/>
    <property type="molecule type" value="Genomic_DNA"/>
</dbReference>
<dbReference type="HOGENOM" id="CLU_055068_4_1_4"/>
<sequence>MPTIEPGSPRDAASTASRHPAPPFADASARPEHKLTPHFPRMPSITSLLILLNISVYALALLTGPDIIRVFALWPPGSGGGFYLWQLVTYSFLHGSLLHLGFNMLAIWMFGAALEKRWNDLRYLLTYLLSVIVAAMTQIAVSGYFLHATGPVIGASGGVFGLLLAYALYFPNRVISVVFLPFIQIPARRFVLGYGLVELFLGVTNTGQGVAHFAHLGGLFGGWLGVQYFRGRGVFGQR</sequence>
<feature type="transmembrane region" description="Helical" evidence="8">
    <location>
        <begin position="92"/>
        <end position="112"/>
    </location>
</feature>
<feature type="transmembrane region" description="Helical" evidence="8">
    <location>
        <begin position="124"/>
        <end position="146"/>
    </location>
</feature>
<dbReference type="GO" id="GO:0016020">
    <property type="term" value="C:membrane"/>
    <property type="evidence" value="ECO:0007669"/>
    <property type="project" value="UniProtKB-SubCell"/>
</dbReference>
<dbReference type="SUPFAM" id="SSF144091">
    <property type="entry name" value="Rhomboid-like"/>
    <property type="match status" value="1"/>
</dbReference>
<keyword evidence="4" id="KW-0378">Hydrolase</keyword>
<evidence type="ECO:0000256" key="1">
    <source>
        <dbReference type="ARBA" id="ARBA00004141"/>
    </source>
</evidence>
<gene>
    <name evidence="10" type="ordered locus">Tbd_1772</name>
</gene>
<proteinExistence type="inferred from homology"/>
<keyword evidence="5 8" id="KW-1133">Transmembrane helix</keyword>
<evidence type="ECO:0000256" key="5">
    <source>
        <dbReference type="ARBA" id="ARBA00022989"/>
    </source>
</evidence>
<keyword evidence="3 8" id="KW-0812">Transmembrane</keyword>
<name>Q3SI08_THIDA</name>
<dbReference type="GO" id="GO:0004252">
    <property type="term" value="F:serine-type endopeptidase activity"/>
    <property type="evidence" value="ECO:0007669"/>
    <property type="project" value="InterPro"/>
</dbReference>
<dbReference type="Gene3D" id="1.20.1540.10">
    <property type="entry name" value="Rhomboid-like"/>
    <property type="match status" value="1"/>
</dbReference>
<reference evidence="10 11" key="1">
    <citation type="journal article" date="2006" name="J. Bacteriol.">
        <title>The genome sequence of the obligately chemolithoautotrophic, facultatively anaerobic bacterium Thiobacillus denitrificans.</title>
        <authorList>
            <person name="Beller H.R."/>
            <person name="Chain P.S."/>
            <person name="Letain T.E."/>
            <person name="Chakicherla A."/>
            <person name="Larimer F.W."/>
            <person name="Richardson P.M."/>
            <person name="Coleman M.A."/>
            <person name="Wood A.P."/>
            <person name="Kelly D.P."/>
        </authorList>
    </citation>
    <scope>NUCLEOTIDE SEQUENCE [LARGE SCALE GENOMIC DNA]</scope>
    <source>
        <strain evidence="10 11">ATCC 25259</strain>
    </source>
</reference>
<feature type="region of interest" description="Disordered" evidence="7">
    <location>
        <begin position="1"/>
        <end position="31"/>
    </location>
</feature>
<dbReference type="Proteomes" id="UP000008291">
    <property type="component" value="Chromosome"/>
</dbReference>
<dbReference type="InterPro" id="IPR050925">
    <property type="entry name" value="Rhomboid_protease_S54"/>
</dbReference>
<dbReference type="eggNOG" id="COG0705">
    <property type="taxonomic scope" value="Bacteria"/>
</dbReference>
<keyword evidence="11" id="KW-1185">Reference proteome</keyword>
<protein>
    <recommendedName>
        <fullName evidence="9">Peptidase S54 rhomboid domain-containing protein</fullName>
    </recommendedName>
</protein>
<dbReference type="PANTHER" id="PTHR43731">
    <property type="entry name" value="RHOMBOID PROTEASE"/>
    <property type="match status" value="1"/>
</dbReference>
<dbReference type="InterPro" id="IPR022764">
    <property type="entry name" value="Peptidase_S54_rhomboid_dom"/>
</dbReference>
<evidence type="ECO:0000256" key="7">
    <source>
        <dbReference type="SAM" id="MobiDB-lite"/>
    </source>
</evidence>
<comment type="subcellular location">
    <subcellularLocation>
        <location evidence="1">Membrane</location>
        <topology evidence="1">Multi-pass membrane protein</topology>
    </subcellularLocation>
</comment>
<evidence type="ECO:0000256" key="6">
    <source>
        <dbReference type="ARBA" id="ARBA00023136"/>
    </source>
</evidence>
<dbReference type="STRING" id="292415.Tbd_1772"/>